<feature type="transmembrane region" description="Helical" evidence="2">
    <location>
        <begin position="39"/>
        <end position="67"/>
    </location>
</feature>
<dbReference type="Proteomes" id="UP000675781">
    <property type="component" value="Unassembled WGS sequence"/>
</dbReference>
<sequence length="175" mass="17906">LTPVTPAPHPPGAPQSTYTPSTAASVPRARRRARGRLRWPTHAGASAALSGALVGLASVGIVVGLYASSGPENVSAQTVSAVNVSDGVSGTVQYRPTEWGSWVQVTLKGVPAGDNCVMYAVDGHGNRSVAGSWWAPYTGSQSATIPGGVAMQSADIRQFVVETTNGQILLTVPVS</sequence>
<keyword evidence="2" id="KW-0472">Membrane</keyword>
<evidence type="ECO:0000313" key="3">
    <source>
        <dbReference type="EMBL" id="MBR7836359.1"/>
    </source>
</evidence>
<evidence type="ECO:0000256" key="2">
    <source>
        <dbReference type="SAM" id="Phobius"/>
    </source>
</evidence>
<keyword evidence="2" id="KW-1133">Transmembrane helix</keyword>
<dbReference type="EMBL" id="JAGSOG010000137">
    <property type="protein sequence ID" value="MBR7836359.1"/>
    <property type="molecule type" value="Genomic_DNA"/>
</dbReference>
<accession>A0A941EYJ1</accession>
<comment type="caution">
    <text evidence="3">The sequence shown here is derived from an EMBL/GenBank/DDBJ whole genome shotgun (WGS) entry which is preliminary data.</text>
</comment>
<protein>
    <submittedName>
        <fullName evidence="3">Uncharacterized protein</fullName>
    </submittedName>
</protein>
<proteinExistence type="predicted"/>
<gene>
    <name evidence="3" type="ORF">KDL01_23985</name>
</gene>
<feature type="region of interest" description="Disordered" evidence="1">
    <location>
        <begin position="1"/>
        <end position="26"/>
    </location>
</feature>
<evidence type="ECO:0000313" key="4">
    <source>
        <dbReference type="Proteomes" id="UP000675781"/>
    </source>
</evidence>
<feature type="compositionally biased region" description="Pro residues" evidence="1">
    <location>
        <begin position="1"/>
        <end position="13"/>
    </location>
</feature>
<name>A0A941EYJ1_9ACTN</name>
<keyword evidence="2" id="KW-0812">Transmembrane</keyword>
<feature type="non-terminal residue" evidence="3">
    <location>
        <position position="1"/>
    </location>
</feature>
<keyword evidence="4" id="KW-1185">Reference proteome</keyword>
<evidence type="ECO:0000256" key="1">
    <source>
        <dbReference type="SAM" id="MobiDB-lite"/>
    </source>
</evidence>
<reference evidence="3" key="1">
    <citation type="submission" date="2021-04" db="EMBL/GenBank/DDBJ databases">
        <title>Genome based classification of Actinospica acidithermotolerans sp. nov., an actinobacterium isolated from an Indonesian hot spring.</title>
        <authorList>
            <person name="Kusuma A.B."/>
            <person name="Putra K.E."/>
            <person name="Nafisah S."/>
            <person name="Loh J."/>
            <person name="Nouioui I."/>
            <person name="Goodfellow M."/>
        </authorList>
    </citation>
    <scope>NUCLEOTIDE SEQUENCE</scope>
    <source>
        <strain evidence="3">CSCA 57</strain>
    </source>
</reference>
<dbReference type="AlphaFoldDB" id="A0A941EYJ1"/>
<organism evidence="3 4">
    <name type="scientific">Actinospica durhamensis</name>
    <dbReference type="NCBI Taxonomy" id="1508375"/>
    <lineage>
        <taxon>Bacteria</taxon>
        <taxon>Bacillati</taxon>
        <taxon>Actinomycetota</taxon>
        <taxon>Actinomycetes</taxon>
        <taxon>Catenulisporales</taxon>
        <taxon>Actinospicaceae</taxon>
        <taxon>Actinospica</taxon>
    </lineage>
</organism>